<evidence type="ECO:0000313" key="3">
    <source>
        <dbReference type="EMBL" id="CAA3006438.1"/>
    </source>
</evidence>
<dbReference type="PANTHER" id="PTHR39948">
    <property type="entry name" value="GEO11419P1"/>
    <property type="match status" value="1"/>
</dbReference>
<dbReference type="EMBL" id="CACTIH010007260">
    <property type="protein sequence ID" value="CAA3006438.1"/>
    <property type="molecule type" value="Genomic_DNA"/>
</dbReference>
<dbReference type="Proteomes" id="UP000594638">
    <property type="component" value="Unassembled WGS sequence"/>
</dbReference>
<keyword evidence="4" id="KW-1185">Reference proteome</keyword>
<evidence type="ECO:0000313" key="4">
    <source>
        <dbReference type="Proteomes" id="UP000594638"/>
    </source>
</evidence>
<feature type="transmembrane region" description="Helical" evidence="2">
    <location>
        <begin position="54"/>
        <end position="79"/>
    </location>
</feature>
<evidence type="ECO:0000256" key="1">
    <source>
        <dbReference type="SAM" id="MobiDB-lite"/>
    </source>
</evidence>
<keyword evidence="2" id="KW-1133">Transmembrane helix</keyword>
<evidence type="ECO:0000256" key="2">
    <source>
        <dbReference type="SAM" id="Phobius"/>
    </source>
</evidence>
<sequence>MLTVEREPSPASQAHSNGAGDPADQLGVGLQDYIAGQRHRRQPLGRESSTCTQVVWIFFWLFILIIFAYPVALIAAIWYTLLSPLSLTECGRPLVDFLMSVQQLPLTCARNMIEVKQLIVM</sequence>
<keyword evidence="2" id="KW-0812">Transmembrane</keyword>
<organism evidence="3 4">
    <name type="scientific">Olea europaea subsp. europaea</name>
    <dbReference type="NCBI Taxonomy" id="158383"/>
    <lineage>
        <taxon>Eukaryota</taxon>
        <taxon>Viridiplantae</taxon>
        <taxon>Streptophyta</taxon>
        <taxon>Embryophyta</taxon>
        <taxon>Tracheophyta</taxon>
        <taxon>Spermatophyta</taxon>
        <taxon>Magnoliopsida</taxon>
        <taxon>eudicotyledons</taxon>
        <taxon>Gunneridae</taxon>
        <taxon>Pentapetalae</taxon>
        <taxon>asterids</taxon>
        <taxon>lamiids</taxon>
        <taxon>Lamiales</taxon>
        <taxon>Oleaceae</taxon>
        <taxon>Oleeae</taxon>
        <taxon>Olea</taxon>
    </lineage>
</organism>
<dbReference type="PANTHER" id="PTHR39948:SF1">
    <property type="entry name" value="GEO11419P1"/>
    <property type="match status" value="1"/>
</dbReference>
<accession>A0A8S0TKG3</accession>
<dbReference type="Gramene" id="OE9A104736T1">
    <property type="protein sequence ID" value="OE9A104736C1"/>
    <property type="gene ID" value="OE9A104736"/>
</dbReference>
<gene>
    <name evidence="3" type="ORF">OLEA9_A104736</name>
</gene>
<name>A0A8S0TKG3_OLEEU</name>
<proteinExistence type="predicted"/>
<dbReference type="OrthoDB" id="8912589at2759"/>
<dbReference type="AlphaFoldDB" id="A0A8S0TKG3"/>
<keyword evidence="2" id="KW-0472">Membrane</keyword>
<comment type="caution">
    <text evidence="3">The sequence shown here is derived from an EMBL/GenBank/DDBJ whole genome shotgun (WGS) entry which is preliminary data.</text>
</comment>
<protein>
    <submittedName>
        <fullName evidence="3">Uncharacterized protein</fullName>
    </submittedName>
</protein>
<reference evidence="3 4" key="1">
    <citation type="submission" date="2019-12" db="EMBL/GenBank/DDBJ databases">
        <authorList>
            <person name="Alioto T."/>
            <person name="Alioto T."/>
            <person name="Gomez Garrido J."/>
        </authorList>
    </citation>
    <scope>NUCLEOTIDE SEQUENCE [LARGE SCALE GENOMIC DNA]</scope>
</reference>
<feature type="region of interest" description="Disordered" evidence="1">
    <location>
        <begin position="1"/>
        <end position="26"/>
    </location>
</feature>